<evidence type="ECO:0000313" key="2">
    <source>
        <dbReference type="Proteomes" id="UP000007093"/>
    </source>
</evidence>
<sequence>MEIKNIQLKVYQWYIKKGSLSIGIKGKKSLVRVQKRGKVPVRLHFFS</sequence>
<proteinExistence type="predicted"/>
<dbReference type="HOGENOM" id="CLU_3163505_0_0_9"/>
<dbReference type="InParanoid" id="G4Q7Q3"/>
<dbReference type="EMBL" id="CP003058">
    <property type="protein sequence ID" value="AEQ23573.1"/>
    <property type="molecule type" value="Genomic_DNA"/>
</dbReference>
<protein>
    <submittedName>
        <fullName evidence="1">Uncharacterized protein</fullName>
    </submittedName>
</protein>
<accession>G4Q7Q3</accession>
<dbReference type="STRING" id="568816.Acin_2381"/>
<dbReference type="KEGG" id="ain:Acin_2381"/>
<reference evidence="1 2" key="1">
    <citation type="journal article" date="2011" name="J. Bacteriol.">
        <title>Complete genome sequence of Acidaminococcus intestini RYC-MR95, a Gram-negative bacterium from the phylum Firmicutes.</title>
        <authorList>
            <person name="D'Auria G."/>
            <person name="Galan J.C."/>
            <person name="Rodriguez-Alcayna M."/>
            <person name="Moya A."/>
            <person name="Baquero F."/>
            <person name="Latorre A."/>
        </authorList>
    </citation>
    <scope>NUCLEOTIDE SEQUENCE [LARGE SCALE GENOMIC DNA]</scope>
    <source>
        <strain evidence="1 2">RyC-MR95</strain>
    </source>
</reference>
<evidence type="ECO:0000313" key="1">
    <source>
        <dbReference type="EMBL" id="AEQ23573.1"/>
    </source>
</evidence>
<organism evidence="1 2">
    <name type="scientific">Acidaminococcus intestini (strain RyC-MR95)</name>
    <dbReference type="NCBI Taxonomy" id="568816"/>
    <lineage>
        <taxon>Bacteria</taxon>
        <taxon>Bacillati</taxon>
        <taxon>Bacillota</taxon>
        <taxon>Negativicutes</taxon>
        <taxon>Acidaminococcales</taxon>
        <taxon>Acidaminococcaceae</taxon>
        <taxon>Acidaminococcus</taxon>
    </lineage>
</organism>
<name>G4Q7Q3_ACIIR</name>
<dbReference type="Proteomes" id="UP000007093">
    <property type="component" value="Chromosome"/>
</dbReference>
<dbReference type="AlphaFoldDB" id="G4Q7Q3"/>
<keyword evidence="2" id="KW-1185">Reference proteome</keyword>
<gene>
    <name evidence="1" type="ordered locus">Acin_2381</name>
</gene>